<proteinExistence type="predicted"/>
<dbReference type="Proteomes" id="UP001221898">
    <property type="component" value="Unassembled WGS sequence"/>
</dbReference>
<comment type="caution">
    <text evidence="1">The sequence shown here is derived from an EMBL/GenBank/DDBJ whole genome shotgun (WGS) entry which is preliminary data.</text>
</comment>
<evidence type="ECO:0000313" key="1">
    <source>
        <dbReference type="EMBL" id="KAJ8418526.1"/>
    </source>
</evidence>
<protein>
    <submittedName>
        <fullName evidence="1">Uncharacterized protein</fullName>
    </submittedName>
</protein>
<evidence type="ECO:0000313" key="2">
    <source>
        <dbReference type="Proteomes" id="UP001221898"/>
    </source>
</evidence>
<dbReference type="AlphaFoldDB" id="A0AAD7X2B5"/>
<gene>
    <name evidence="1" type="ORF">AAFF_G00000250</name>
</gene>
<accession>A0AAD7X2B5</accession>
<keyword evidence="2" id="KW-1185">Reference proteome</keyword>
<dbReference type="EMBL" id="JAINUG010000001">
    <property type="protein sequence ID" value="KAJ8418526.1"/>
    <property type="molecule type" value="Genomic_DNA"/>
</dbReference>
<sequence length="74" mass="8126">MRTAETAAAVALYDDALRRGGSDVWAAGWCHTNPVAQRDANADRLWPDPPGVLSAEMQRSLHHGHLTTKVLKTY</sequence>
<organism evidence="1 2">
    <name type="scientific">Aldrovandia affinis</name>
    <dbReference type="NCBI Taxonomy" id="143900"/>
    <lineage>
        <taxon>Eukaryota</taxon>
        <taxon>Metazoa</taxon>
        <taxon>Chordata</taxon>
        <taxon>Craniata</taxon>
        <taxon>Vertebrata</taxon>
        <taxon>Euteleostomi</taxon>
        <taxon>Actinopterygii</taxon>
        <taxon>Neopterygii</taxon>
        <taxon>Teleostei</taxon>
        <taxon>Notacanthiformes</taxon>
        <taxon>Halosauridae</taxon>
        <taxon>Aldrovandia</taxon>
    </lineage>
</organism>
<reference evidence="1" key="1">
    <citation type="journal article" date="2023" name="Science">
        <title>Genome structures resolve the early diversification of teleost fishes.</title>
        <authorList>
            <person name="Parey E."/>
            <person name="Louis A."/>
            <person name="Montfort J."/>
            <person name="Bouchez O."/>
            <person name="Roques C."/>
            <person name="Iampietro C."/>
            <person name="Lluch J."/>
            <person name="Castinel A."/>
            <person name="Donnadieu C."/>
            <person name="Desvignes T."/>
            <person name="Floi Bucao C."/>
            <person name="Jouanno E."/>
            <person name="Wen M."/>
            <person name="Mejri S."/>
            <person name="Dirks R."/>
            <person name="Jansen H."/>
            <person name="Henkel C."/>
            <person name="Chen W.J."/>
            <person name="Zahm M."/>
            <person name="Cabau C."/>
            <person name="Klopp C."/>
            <person name="Thompson A.W."/>
            <person name="Robinson-Rechavi M."/>
            <person name="Braasch I."/>
            <person name="Lecointre G."/>
            <person name="Bobe J."/>
            <person name="Postlethwait J.H."/>
            <person name="Berthelot C."/>
            <person name="Roest Crollius H."/>
            <person name="Guiguen Y."/>
        </authorList>
    </citation>
    <scope>NUCLEOTIDE SEQUENCE</scope>
    <source>
        <strain evidence="1">NC1722</strain>
    </source>
</reference>
<name>A0AAD7X2B5_9TELE</name>